<evidence type="ECO:0000313" key="2">
    <source>
        <dbReference type="Proteomes" id="UP000290204"/>
    </source>
</evidence>
<proteinExistence type="predicted"/>
<dbReference type="Proteomes" id="UP000290204">
    <property type="component" value="Unassembled WGS sequence"/>
</dbReference>
<accession>A0A4V1M786</accession>
<dbReference type="PROSITE" id="PS51257">
    <property type="entry name" value="PROKAR_LIPOPROTEIN"/>
    <property type="match status" value="1"/>
</dbReference>
<gene>
    <name evidence="1" type="ORF">ESA94_15370</name>
</gene>
<comment type="caution">
    <text evidence="1">The sequence shown here is derived from an EMBL/GenBank/DDBJ whole genome shotgun (WGS) entry which is preliminary data.</text>
</comment>
<name>A0A4V1M786_9BACT</name>
<evidence type="ECO:0000313" key="1">
    <source>
        <dbReference type="EMBL" id="RXK58768.1"/>
    </source>
</evidence>
<dbReference type="OrthoDB" id="948714at2"/>
<keyword evidence="2" id="KW-1185">Reference proteome</keyword>
<dbReference type="AlphaFoldDB" id="A0A4V1M786"/>
<organism evidence="1 2">
    <name type="scientific">Lacibacter luteus</name>
    <dbReference type="NCBI Taxonomy" id="2508719"/>
    <lineage>
        <taxon>Bacteria</taxon>
        <taxon>Pseudomonadati</taxon>
        <taxon>Bacteroidota</taxon>
        <taxon>Chitinophagia</taxon>
        <taxon>Chitinophagales</taxon>
        <taxon>Chitinophagaceae</taxon>
        <taxon>Lacibacter</taxon>
    </lineage>
</organism>
<dbReference type="EMBL" id="SDHW01000005">
    <property type="protein sequence ID" value="RXK58768.1"/>
    <property type="molecule type" value="Genomic_DNA"/>
</dbReference>
<reference evidence="1 2" key="1">
    <citation type="submission" date="2019-01" db="EMBL/GenBank/DDBJ databases">
        <title>Lacibacter sp. strain TTM-7.</title>
        <authorList>
            <person name="Chen W.-M."/>
        </authorList>
    </citation>
    <scope>NUCLEOTIDE SEQUENCE [LARGE SCALE GENOMIC DNA]</scope>
    <source>
        <strain evidence="1 2">TTM-7</strain>
    </source>
</reference>
<dbReference type="RefSeq" id="WP_129131824.1">
    <property type="nucleotide sequence ID" value="NZ_SDHW01000005.1"/>
</dbReference>
<sequence length="251" mass="29344">MKHFIILLAAVIAFASCKKDNQSNPVEKVSKQMTSFKITHSDGKARTNTYSFDDQNRIIVDAYENGKTTYSYPEKNKIIEQDYFNNAPTTSKVFELDERGLVVKGWEKNAAGTIVAELAYEYDKNNYMVKYTYSRPNYLYEAFYTIENDRLLSVKKYLNNAIDGHYAMMYDNAMPYKGDPMYWTLPHATVFGRRSAWLPSGEKGYSATNVLLYDLRYNWTFDKDGYPVQREVKDLMDPTYFFKIEYGYKQL</sequence>
<protein>
    <submittedName>
        <fullName evidence="1">DUF4595 domain-containing protein</fullName>
    </submittedName>
</protein>